<feature type="domain" description="D-alanyl-D-alanine carboxypeptidase-like core" evidence="2">
    <location>
        <begin position="121"/>
        <end position="249"/>
    </location>
</feature>
<feature type="signal peptide" evidence="1">
    <location>
        <begin position="1"/>
        <end position="25"/>
    </location>
</feature>
<dbReference type="AlphaFoldDB" id="A0A1I2GT10"/>
<reference evidence="4" key="1">
    <citation type="submission" date="2016-10" db="EMBL/GenBank/DDBJ databases">
        <authorList>
            <person name="Varghese N."/>
            <person name="Submissions S."/>
        </authorList>
    </citation>
    <scope>NUCLEOTIDE SEQUENCE [LARGE SCALE GENOMIC DNA]</scope>
    <source>
        <strain evidence="4">DSM 19083</strain>
    </source>
</reference>
<dbReference type="STRING" id="285351.SAMN04488035_1995"/>
<dbReference type="PROSITE" id="PS51318">
    <property type="entry name" value="TAT"/>
    <property type="match status" value="1"/>
</dbReference>
<keyword evidence="3" id="KW-0378">Hydrolase</keyword>
<dbReference type="SUPFAM" id="SSF55166">
    <property type="entry name" value="Hedgehog/DD-peptidase"/>
    <property type="match status" value="1"/>
</dbReference>
<dbReference type="InterPro" id="IPR052179">
    <property type="entry name" value="DD-CPase-like"/>
</dbReference>
<dbReference type="InterPro" id="IPR009045">
    <property type="entry name" value="Zn_M74/Hedgehog-like"/>
</dbReference>
<organism evidence="3 4">
    <name type="scientific">Flavimobilis marinus</name>
    <dbReference type="NCBI Taxonomy" id="285351"/>
    <lineage>
        <taxon>Bacteria</taxon>
        <taxon>Bacillati</taxon>
        <taxon>Actinomycetota</taxon>
        <taxon>Actinomycetes</taxon>
        <taxon>Micrococcales</taxon>
        <taxon>Jonesiaceae</taxon>
        <taxon>Flavimobilis</taxon>
    </lineage>
</organism>
<dbReference type="RefSeq" id="WP_093378041.1">
    <property type="nucleotide sequence ID" value="NZ_BNAN01000003.1"/>
</dbReference>
<dbReference type="Gene3D" id="3.30.1380.10">
    <property type="match status" value="1"/>
</dbReference>
<dbReference type="Pfam" id="PF02557">
    <property type="entry name" value="VanY"/>
    <property type="match status" value="1"/>
</dbReference>
<evidence type="ECO:0000256" key="1">
    <source>
        <dbReference type="SAM" id="SignalP"/>
    </source>
</evidence>
<evidence type="ECO:0000259" key="2">
    <source>
        <dbReference type="Pfam" id="PF02557"/>
    </source>
</evidence>
<dbReference type="CDD" id="cd14852">
    <property type="entry name" value="LD-carboxypeptidase"/>
    <property type="match status" value="1"/>
</dbReference>
<dbReference type="GO" id="GO:0004180">
    <property type="term" value="F:carboxypeptidase activity"/>
    <property type="evidence" value="ECO:0007669"/>
    <property type="project" value="UniProtKB-KW"/>
</dbReference>
<name>A0A1I2GT10_9MICO</name>
<keyword evidence="4" id="KW-1185">Reference proteome</keyword>
<evidence type="ECO:0000313" key="3">
    <source>
        <dbReference type="EMBL" id="SFF21064.1"/>
    </source>
</evidence>
<gene>
    <name evidence="3" type="ORF">SAMN04488035_1995</name>
</gene>
<dbReference type="InterPro" id="IPR006311">
    <property type="entry name" value="TAT_signal"/>
</dbReference>
<dbReference type="EMBL" id="FONZ01000003">
    <property type="protein sequence ID" value="SFF21064.1"/>
    <property type="molecule type" value="Genomic_DNA"/>
</dbReference>
<dbReference type="GO" id="GO:0006508">
    <property type="term" value="P:proteolysis"/>
    <property type="evidence" value="ECO:0007669"/>
    <property type="project" value="InterPro"/>
</dbReference>
<sequence>MRRRRALLVLAAGLLAAGPVLPAHASHEPEKRVAATITEHWRSLRAERGFLGEPLGELRCDPAVTRCTQGFAGGSIVWEPARGPYLAAADRAASRYAVVNKHRPLPEGYAPARLREVAPGHRLVPAAARQAKALLAAAAEDGVALRVASGYRSTDHQAAAFRRWTRELGAERAAQQSARPRHSEHETGLAMDLLPASGPCQEFGCFADTEHAGWLAEHAYEHGFVVRYQEGQEDVTGFTYEPWHLRFVGEPLARDLRALGSDSLEEHLGLSPAPAYAASLPRDRQPLRWSGD</sequence>
<accession>A0A1I2GT10</accession>
<dbReference type="InterPro" id="IPR058193">
    <property type="entry name" value="VanY/YodJ_core_dom"/>
</dbReference>
<protein>
    <submittedName>
        <fullName evidence="3">D-alanyl-D-alanine carboxypeptidase</fullName>
    </submittedName>
</protein>
<dbReference type="Proteomes" id="UP000198520">
    <property type="component" value="Unassembled WGS sequence"/>
</dbReference>
<evidence type="ECO:0000313" key="4">
    <source>
        <dbReference type="Proteomes" id="UP000198520"/>
    </source>
</evidence>
<feature type="chain" id="PRO_5011583550" evidence="1">
    <location>
        <begin position="26"/>
        <end position="292"/>
    </location>
</feature>
<keyword evidence="3" id="KW-0121">Carboxypeptidase</keyword>
<keyword evidence="1" id="KW-0732">Signal</keyword>
<keyword evidence="3" id="KW-0645">Protease</keyword>
<proteinExistence type="predicted"/>
<dbReference type="PANTHER" id="PTHR34385:SF1">
    <property type="entry name" value="PEPTIDOGLYCAN L-ALANYL-D-GLUTAMATE ENDOPEPTIDASE CWLK"/>
    <property type="match status" value="1"/>
</dbReference>
<dbReference type="OrthoDB" id="9792074at2"/>
<dbReference type="PANTHER" id="PTHR34385">
    <property type="entry name" value="D-ALANYL-D-ALANINE CARBOXYPEPTIDASE"/>
    <property type="match status" value="1"/>
</dbReference>
<dbReference type="InterPro" id="IPR003709">
    <property type="entry name" value="VanY-like_core_dom"/>
</dbReference>